<dbReference type="SMART" id="SM00448">
    <property type="entry name" value="REC"/>
    <property type="match status" value="1"/>
</dbReference>
<reference evidence="3" key="1">
    <citation type="submission" date="2015-10" db="EMBL/GenBank/DDBJ databases">
        <authorList>
            <person name="Gilbert D.G."/>
        </authorList>
    </citation>
    <scope>NUCLEOTIDE SEQUENCE</scope>
</reference>
<dbReference type="EMBL" id="LN890280">
    <property type="protein sequence ID" value="CUR51762.1"/>
    <property type="molecule type" value="Genomic_DNA"/>
</dbReference>
<sequence length="127" mass="13909">MSTTSAVKVLIVDDASFMRVVLKDILVSHGLVSQIYEAGDGVAAVDAYKQFKPDVVTMDVNMPKADGIQALKAIIQFNPRAKVIMVTSVEQKHIVQDAIKSGARDYVIKPFDRSNVAMVMSKVIRSK</sequence>
<dbReference type="KEGG" id="ndv:NDEV_0997"/>
<dbReference type="InterPro" id="IPR011006">
    <property type="entry name" value="CheY-like_superfamily"/>
</dbReference>
<proteinExistence type="predicted"/>
<dbReference type="KEGG" id="ndv:NDEV_1002"/>
<dbReference type="PROSITE" id="PS50110">
    <property type="entry name" value="RESPONSE_REGULATORY"/>
    <property type="match status" value="1"/>
</dbReference>
<dbReference type="Pfam" id="PF00072">
    <property type="entry name" value="Response_reg"/>
    <property type="match status" value="1"/>
</dbReference>
<reference evidence="4" key="2">
    <citation type="submission" date="2015-10" db="EMBL/GenBank/DDBJ databases">
        <authorList>
            <person name="Lehtovirta-Morley L.E."/>
            <person name="Vieille C."/>
        </authorList>
    </citation>
    <scope>NUCLEOTIDE SEQUENCE [LARGE SCALE GENOMIC DNA]</scope>
</reference>
<dbReference type="AlphaFoldDB" id="A0A128A373"/>
<dbReference type="PANTHER" id="PTHR43228:SF1">
    <property type="entry name" value="TWO-COMPONENT RESPONSE REGULATOR ARR22"/>
    <property type="match status" value="1"/>
</dbReference>
<protein>
    <submittedName>
        <fullName evidence="2">Chemotaxis response regulator CheY</fullName>
    </submittedName>
    <submittedName>
        <fullName evidence="3">Protein CcdB</fullName>
    </submittedName>
</protein>
<dbReference type="InterPro" id="IPR052048">
    <property type="entry name" value="ST_Response_Regulator"/>
</dbReference>
<keyword evidence="4" id="KW-1185">Reference proteome</keyword>
<feature type="domain" description="Response regulatory" evidence="1">
    <location>
        <begin position="8"/>
        <end position="124"/>
    </location>
</feature>
<dbReference type="GO" id="GO:0000160">
    <property type="term" value="P:phosphorelay signal transduction system"/>
    <property type="evidence" value="ECO:0007669"/>
    <property type="project" value="InterPro"/>
</dbReference>
<gene>
    <name evidence="3" type="primary">ccdB</name>
    <name evidence="2" type="synonym">cheY</name>
    <name evidence="2" type="ORF">NDEV_0997</name>
    <name evidence="3" type="ORF">NDEV_1002</name>
</gene>
<evidence type="ECO:0000259" key="1">
    <source>
        <dbReference type="PROSITE" id="PS50110"/>
    </source>
</evidence>
<dbReference type="EMBL" id="LN890280">
    <property type="protein sequence ID" value="CUR51767.1"/>
    <property type="molecule type" value="Genomic_DNA"/>
</dbReference>
<evidence type="ECO:0000313" key="4">
    <source>
        <dbReference type="Proteomes" id="UP000196239"/>
    </source>
</evidence>
<organism evidence="3 4">
    <name type="scientific">Nitrosotalea devaniterrae</name>
    <dbReference type="NCBI Taxonomy" id="1078905"/>
    <lineage>
        <taxon>Archaea</taxon>
        <taxon>Nitrososphaerota</taxon>
        <taxon>Nitrososphaeria</taxon>
        <taxon>Nitrosotaleales</taxon>
        <taxon>Nitrosotaleaceae</taxon>
        <taxon>Nitrosotalea</taxon>
    </lineage>
</organism>
<accession>A0A128A373</accession>
<dbReference type="SUPFAM" id="SSF52172">
    <property type="entry name" value="CheY-like"/>
    <property type="match status" value="1"/>
</dbReference>
<dbReference type="PANTHER" id="PTHR43228">
    <property type="entry name" value="TWO-COMPONENT RESPONSE REGULATOR"/>
    <property type="match status" value="1"/>
</dbReference>
<dbReference type="Proteomes" id="UP000196239">
    <property type="component" value="Chromosome 1"/>
</dbReference>
<dbReference type="InterPro" id="IPR001789">
    <property type="entry name" value="Sig_transdc_resp-reg_receiver"/>
</dbReference>
<name>A0A128A373_9ARCH</name>
<dbReference type="Gene3D" id="3.40.50.2300">
    <property type="match status" value="1"/>
</dbReference>
<evidence type="ECO:0000313" key="3">
    <source>
        <dbReference type="EMBL" id="CUR51767.1"/>
    </source>
</evidence>
<evidence type="ECO:0000313" key="2">
    <source>
        <dbReference type="EMBL" id="CUR51762.1"/>
    </source>
</evidence>